<reference evidence="10" key="1">
    <citation type="submission" date="2025-08" db="UniProtKB">
        <authorList>
            <consortium name="RefSeq"/>
        </authorList>
    </citation>
    <scope>IDENTIFICATION</scope>
</reference>
<dbReference type="GeneID" id="110973045"/>
<dbReference type="GO" id="GO:0045820">
    <property type="term" value="P:negative regulation of glycolytic process"/>
    <property type="evidence" value="ECO:0007669"/>
    <property type="project" value="TreeGrafter"/>
</dbReference>
<gene>
    <name evidence="10" type="primary">LOC110973045</name>
</gene>
<feature type="compositionally biased region" description="Polar residues" evidence="8">
    <location>
        <begin position="283"/>
        <end position="294"/>
    </location>
</feature>
<dbReference type="Proteomes" id="UP000694845">
    <property type="component" value="Unplaced"/>
</dbReference>
<dbReference type="PROSITE" id="PS00175">
    <property type="entry name" value="PG_MUTASE"/>
    <property type="match status" value="1"/>
</dbReference>
<dbReference type="InterPro" id="IPR013078">
    <property type="entry name" value="His_Pase_superF_clade-1"/>
</dbReference>
<dbReference type="Pfam" id="PF00300">
    <property type="entry name" value="His_Phos_1"/>
    <property type="match status" value="1"/>
</dbReference>
<evidence type="ECO:0000256" key="8">
    <source>
        <dbReference type="SAM" id="MobiDB-lite"/>
    </source>
</evidence>
<evidence type="ECO:0000256" key="5">
    <source>
        <dbReference type="ARBA" id="ARBA00042275"/>
    </source>
</evidence>
<accession>A0A8B7XEI5</accession>
<evidence type="ECO:0000256" key="6">
    <source>
        <dbReference type="PIRSR" id="PIRSR613078-1"/>
    </source>
</evidence>
<dbReference type="Gene3D" id="3.40.50.1240">
    <property type="entry name" value="Phosphoglycerate mutase-like"/>
    <property type="match status" value="1"/>
</dbReference>
<dbReference type="OMA" id="GETAHNK"/>
<organism evidence="9 10">
    <name type="scientific">Acanthaster planci</name>
    <name type="common">Crown-of-thorns starfish</name>
    <dbReference type="NCBI Taxonomy" id="133434"/>
    <lineage>
        <taxon>Eukaryota</taxon>
        <taxon>Metazoa</taxon>
        <taxon>Echinodermata</taxon>
        <taxon>Eleutherozoa</taxon>
        <taxon>Asterozoa</taxon>
        <taxon>Asteroidea</taxon>
        <taxon>Valvatacea</taxon>
        <taxon>Valvatida</taxon>
        <taxon>Acanthasteridae</taxon>
        <taxon>Acanthaster</taxon>
    </lineage>
</organism>
<feature type="binding site" evidence="7">
    <location>
        <position position="60"/>
    </location>
    <ligand>
        <name>substrate</name>
    </ligand>
</feature>
<dbReference type="GO" id="GO:0043456">
    <property type="term" value="P:regulation of pentose-phosphate shunt"/>
    <property type="evidence" value="ECO:0007669"/>
    <property type="project" value="TreeGrafter"/>
</dbReference>
<keyword evidence="2" id="KW-0378">Hydrolase</keyword>
<name>A0A8B7XEI5_ACAPL</name>
<dbReference type="InterPro" id="IPR029033">
    <property type="entry name" value="His_PPase_superfam"/>
</dbReference>
<proteinExistence type="inferred from homology"/>
<feature type="compositionally biased region" description="Low complexity" evidence="8">
    <location>
        <begin position="179"/>
        <end position="192"/>
    </location>
</feature>
<dbReference type="RefSeq" id="XP_022079164.1">
    <property type="nucleotide sequence ID" value="XM_022223472.1"/>
</dbReference>
<dbReference type="GO" id="GO:0005829">
    <property type="term" value="C:cytosol"/>
    <property type="evidence" value="ECO:0007669"/>
    <property type="project" value="TreeGrafter"/>
</dbReference>
<comment type="similarity">
    <text evidence="3">Belongs to the phosphoglycerate mutase family.</text>
</comment>
<evidence type="ECO:0000256" key="4">
    <source>
        <dbReference type="ARBA" id="ARBA00040907"/>
    </source>
</evidence>
<feature type="compositionally biased region" description="Polar residues" evidence="8">
    <location>
        <begin position="254"/>
        <end position="270"/>
    </location>
</feature>
<dbReference type="InterPro" id="IPR001345">
    <property type="entry name" value="PG/BPGM_mutase_AS"/>
</dbReference>
<feature type="active site" description="Tele-phosphohistidine intermediate" evidence="6">
    <location>
        <position position="11"/>
    </location>
</feature>
<dbReference type="AlphaFoldDB" id="A0A8B7XEI5"/>
<dbReference type="InterPro" id="IPR051695">
    <property type="entry name" value="Phosphoglycerate_Mutase"/>
</dbReference>
<evidence type="ECO:0000256" key="2">
    <source>
        <dbReference type="ARBA" id="ARBA00022801"/>
    </source>
</evidence>
<evidence type="ECO:0000313" key="10">
    <source>
        <dbReference type="RefSeq" id="XP_022079164.1"/>
    </source>
</evidence>
<dbReference type="OrthoDB" id="354304at2759"/>
<dbReference type="KEGG" id="aplc:110973045"/>
<keyword evidence="9" id="KW-1185">Reference proteome</keyword>
<dbReference type="GO" id="GO:0004331">
    <property type="term" value="F:fructose-2,6-bisphosphate 2-phosphatase activity"/>
    <property type="evidence" value="ECO:0007669"/>
    <property type="project" value="UniProtKB-EC"/>
</dbReference>
<evidence type="ECO:0000313" key="9">
    <source>
        <dbReference type="Proteomes" id="UP000694845"/>
    </source>
</evidence>
<dbReference type="SUPFAM" id="SSF53254">
    <property type="entry name" value="Phosphoglycerate mutase-like"/>
    <property type="match status" value="1"/>
</dbReference>
<feature type="active site" description="Proton donor/acceptor" evidence="6">
    <location>
        <position position="87"/>
    </location>
</feature>
<evidence type="ECO:0000256" key="7">
    <source>
        <dbReference type="PIRSR" id="PIRSR613078-2"/>
    </source>
</evidence>
<sequence length="381" mass="41989">MARFILTLVRHGQTIYNQDGIIQGQMDVPLSEEGRKQIWLLAKALEQHRFTKIFASDLQRARETAQAIVDHGAVDRPQVITDQRLRERGYGRLEGIPVKEYQGHAKKGKQHKQFTPEGGETIDQVRKRAVSFFKELCDDFLEGGALQSAPKKCAVAKKLLNSEEGSNSPEDAQTAHPKSSLASSEVSASNEVDIPPVEFTVGPLSQPGSDEEEAGDRGDRQPTSEALTAEVQACHPPRPQQSGARSPHYHRRSPLSNQYAPNVTLSQSSMRRGGAGPEEGTIEVSSSEGSLGSQDTEDDLDGDAELDGMVADVLVVAHGVLLREMMRYFIEDLNCFVPKGQNLANRVTFNTGMSRFQVDLLDGFPKMECLTIHQIDHLHQP</sequence>
<feature type="binding site" evidence="7">
    <location>
        <begin position="87"/>
        <end position="90"/>
    </location>
    <ligand>
        <name>substrate</name>
    </ligand>
</feature>
<evidence type="ECO:0000256" key="3">
    <source>
        <dbReference type="ARBA" id="ARBA00038362"/>
    </source>
</evidence>
<dbReference type="SMART" id="SM00855">
    <property type="entry name" value="PGAM"/>
    <property type="match status" value="1"/>
</dbReference>
<dbReference type="PANTHER" id="PTHR46517">
    <property type="entry name" value="FRUCTOSE-2,6-BISPHOSPHATASE TIGAR"/>
    <property type="match status" value="1"/>
</dbReference>
<evidence type="ECO:0000256" key="1">
    <source>
        <dbReference type="ARBA" id="ARBA00000464"/>
    </source>
</evidence>
<dbReference type="CDD" id="cd07067">
    <property type="entry name" value="HP_PGM_like"/>
    <property type="match status" value="1"/>
</dbReference>
<protein>
    <recommendedName>
        <fullName evidence="4">Fructose-2,6-bisphosphatase TIGAR</fullName>
    </recommendedName>
    <alternativeName>
        <fullName evidence="5">TP53-induced glycolysis and apoptosis regulator</fullName>
    </alternativeName>
</protein>
<comment type="catalytic activity">
    <reaction evidence="1">
        <text>beta-D-fructose 2,6-bisphosphate + H2O = beta-D-fructose 6-phosphate + phosphate</text>
        <dbReference type="Rhea" id="RHEA:17289"/>
        <dbReference type="ChEBI" id="CHEBI:15377"/>
        <dbReference type="ChEBI" id="CHEBI:43474"/>
        <dbReference type="ChEBI" id="CHEBI:57634"/>
        <dbReference type="ChEBI" id="CHEBI:58579"/>
        <dbReference type="EC" id="3.1.3.46"/>
    </reaction>
</comment>
<dbReference type="PANTHER" id="PTHR46517:SF1">
    <property type="entry name" value="FRUCTOSE-2,6-BISPHOSPHATASE TIGAR"/>
    <property type="match status" value="1"/>
</dbReference>
<feature type="binding site" evidence="7">
    <location>
        <begin position="10"/>
        <end position="17"/>
    </location>
    <ligand>
        <name>substrate</name>
    </ligand>
</feature>
<feature type="region of interest" description="Disordered" evidence="8">
    <location>
        <begin position="162"/>
        <end position="303"/>
    </location>
</feature>